<organism evidence="1 2">
    <name type="scientific">Ridgeia piscesae</name>
    <name type="common">Tubeworm</name>
    <dbReference type="NCBI Taxonomy" id="27915"/>
    <lineage>
        <taxon>Eukaryota</taxon>
        <taxon>Metazoa</taxon>
        <taxon>Spiralia</taxon>
        <taxon>Lophotrochozoa</taxon>
        <taxon>Annelida</taxon>
        <taxon>Polychaeta</taxon>
        <taxon>Sedentaria</taxon>
        <taxon>Canalipalpata</taxon>
        <taxon>Sabellida</taxon>
        <taxon>Siboglinidae</taxon>
        <taxon>Ridgeia</taxon>
    </lineage>
</organism>
<comment type="caution">
    <text evidence="1">The sequence shown here is derived from an EMBL/GenBank/DDBJ whole genome shotgun (WGS) entry which is preliminary data.</text>
</comment>
<gene>
    <name evidence="1" type="ORF">NP493_92g03011</name>
</gene>
<reference evidence="1" key="1">
    <citation type="journal article" date="2023" name="Mol. Biol. Evol.">
        <title>Third-Generation Sequencing Reveals the Adaptive Role of the Epigenome in Three Deep-Sea Polychaetes.</title>
        <authorList>
            <person name="Perez M."/>
            <person name="Aroh O."/>
            <person name="Sun Y."/>
            <person name="Lan Y."/>
            <person name="Juniper S.K."/>
            <person name="Young C.R."/>
            <person name="Angers B."/>
            <person name="Qian P.Y."/>
        </authorList>
    </citation>
    <scope>NUCLEOTIDE SEQUENCE</scope>
    <source>
        <strain evidence="1">R07B-5</strain>
    </source>
</reference>
<evidence type="ECO:0008006" key="3">
    <source>
        <dbReference type="Google" id="ProtNLM"/>
    </source>
</evidence>
<dbReference type="PANTHER" id="PTHR31723">
    <property type="entry name" value="PATHOGENESIS-RELATED FAMILY PROTEIN"/>
    <property type="match status" value="1"/>
</dbReference>
<dbReference type="SUPFAM" id="SSF54427">
    <property type="entry name" value="NTF2-like"/>
    <property type="match status" value="1"/>
</dbReference>
<evidence type="ECO:0000313" key="2">
    <source>
        <dbReference type="Proteomes" id="UP001209878"/>
    </source>
</evidence>
<evidence type="ECO:0000313" key="1">
    <source>
        <dbReference type="EMBL" id="KAK2189961.1"/>
    </source>
</evidence>
<dbReference type="PANTHER" id="PTHR31723:SF10">
    <property type="entry name" value="PATHOGEN-RELATED PROTEIN"/>
    <property type="match status" value="1"/>
</dbReference>
<name>A0AAD9P858_RIDPI</name>
<protein>
    <recommendedName>
        <fullName evidence="3">Pathogen-related protein</fullName>
    </recommendedName>
</protein>
<dbReference type="EMBL" id="JAODUO010000092">
    <property type="protein sequence ID" value="KAK2189961.1"/>
    <property type="molecule type" value="Genomic_DNA"/>
</dbReference>
<dbReference type="AlphaFoldDB" id="A0AAD9P858"/>
<dbReference type="InterPro" id="IPR032710">
    <property type="entry name" value="NTF2-like_dom_sf"/>
</dbReference>
<proteinExistence type="predicted"/>
<dbReference type="Proteomes" id="UP001209878">
    <property type="component" value="Unassembled WGS sequence"/>
</dbReference>
<keyword evidence="2" id="KW-1185">Reference proteome</keyword>
<dbReference type="Gene3D" id="3.10.450.50">
    <property type="match status" value="1"/>
</dbReference>
<accession>A0AAD9P858</accession>
<dbReference type="InterPro" id="IPR053218">
    <property type="entry name" value="Pathogen-related_defense"/>
</dbReference>
<sequence>MSKTIDDPQCPVRSYMDDPHTRWSMKKPDFKTVDAKYLREKTRSHPEGSLAKMVENLVKSWECESSHKSDVNDWGTIDRHNFVLTVNGGRKWTAADNVSMGNYLMFLDGSPLYDTGTVSNDEAQDAFRKCFPGGFPWEVLDVFSGPPTVSFTWRHWADYEGEFYGNAPTNERIELYGSAVVRLNDNMKITNFDIYYDPSPMLDKLYHGKCKFMQRKTCHNQR</sequence>